<dbReference type="EMBL" id="JBBHLL010000001">
    <property type="protein sequence ID" value="KAK7835920.1"/>
    <property type="molecule type" value="Genomic_DNA"/>
</dbReference>
<name>A0AAW0KB32_MYOGA</name>
<proteinExistence type="predicted"/>
<accession>A0AAW0KB32</accession>
<evidence type="ECO:0000313" key="2">
    <source>
        <dbReference type="Proteomes" id="UP001488838"/>
    </source>
</evidence>
<dbReference type="Proteomes" id="UP001488838">
    <property type="component" value="Unassembled WGS sequence"/>
</dbReference>
<reference evidence="1 2" key="1">
    <citation type="journal article" date="2023" name="bioRxiv">
        <title>Conserved and derived expression patterns and positive selection on dental genes reveal complex evolutionary context of ever-growing rodent molars.</title>
        <authorList>
            <person name="Calamari Z.T."/>
            <person name="Song A."/>
            <person name="Cohen E."/>
            <person name="Akter M."/>
            <person name="Roy R.D."/>
            <person name="Hallikas O."/>
            <person name="Christensen M.M."/>
            <person name="Li P."/>
            <person name="Marangoni P."/>
            <person name="Jernvall J."/>
            <person name="Klein O.D."/>
        </authorList>
    </citation>
    <scope>NUCLEOTIDE SEQUENCE [LARGE SCALE GENOMIC DNA]</scope>
    <source>
        <strain evidence="1">V071</strain>
    </source>
</reference>
<comment type="caution">
    <text evidence="1">The sequence shown here is derived from an EMBL/GenBank/DDBJ whole genome shotgun (WGS) entry which is preliminary data.</text>
</comment>
<protein>
    <submittedName>
        <fullName evidence="1">Uncharacterized protein</fullName>
    </submittedName>
</protein>
<keyword evidence="2" id="KW-1185">Reference proteome</keyword>
<gene>
    <name evidence="1" type="ORF">U0070_004011</name>
</gene>
<organism evidence="1 2">
    <name type="scientific">Myodes glareolus</name>
    <name type="common">Bank vole</name>
    <name type="synonym">Clethrionomys glareolus</name>
    <dbReference type="NCBI Taxonomy" id="447135"/>
    <lineage>
        <taxon>Eukaryota</taxon>
        <taxon>Metazoa</taxon>
        <taxon>Chordata</taxon>
        <taxon>Craniata</taxon>
        <taxon>Vertebrata</taxon>
        <taxon>Euteleostomi</taxon>
        <taxon>Mammalia</taxon>
        <taxon>Eutheria</taxon>
        <taxon>Euarchontoglires</taxon>
        <taxon>Glires</taxon>
        <taxon>Rodentia</taxon>
        <taxon>Myomorpha</taxon>
        <taxon>Muroidea</taxon>
        <taxon>Cricetidae</taxon>
        <taxon>Arvicolinae</taxon>
        <taxon>Myodes</taxon>
    </lineage>
</organism>
<sequence length="66" mass="7709">MCTERLPAAAALEMRLRLGESPEAQQEWWSAICRDYLTNGNHRRNQNHCSPERIKQKALLLSEMVR</sequence>
<dbReference type="AlphaFoldDB" id="A0AAW0KB32"/>
<evidence type="ECO:0000313" key="1">
    <source>
        <dbReference type="EMBL" id="KAK7835920.1"/>
    </source>
</evidence>